<dbReference type="Proteomes" id="UP001358586">
    <property type="component" value="Chromosome 12"/>
</dbReference>
<dbReference type="EMBL" id="JARKNE010000012">
    <property type="protein sequence ID" value="KAK5775847.1"/>
    <property type="molecule type" value="Genomic_DNA"/>
</dbReference>
<reference evidence="2 3" key="1">
    <citation type="submission" date="2023-03" db="EMBL/GenBank/DDBJ databases">
        <title>WGS of Gossypium arboreum.</title>
        <authorList>
            <person name="Yu D."/>
        </authorList>
    </citation>
    <scope>NUCLEOTIDE SEQUENCE [LARGE SCALE GENOMIC DNA]</scope>
    <source>
        <tissue evidence="2">Leaf</tissue>
    </source>
</reference>
<sequence>MRTPNCSPNEDDKGGACQNEKVDSDVVMAIDLDPDPPLSQKERMIGKSSQDLGRKISGSNIDEDDDFAFVEGDIMRSFVNSISSIKFSERINQLLINDMAFIVVIKLLGRSIGYATLQNKIYALWKLSQPFSLMDITNGYFLAKFQNKKDYEWVLSQGPSSANI</sequence>
<evidence type="ECO:0000313" key="3">
    <source>
        <dbReference type="Proteomes" id="UP001358586"/>
    </source>
</evidence>
<comment type="caution">
    <text evidence="2">The sequence shown here is derived from an EMBL/GenBank/DDBJ whole genome shotgun (WGS) entry which is preliminary data.</text>
</comment>
<dbReference type="InterPro" id="IPR025558">
    <property type="entry name" value="DUF4283"/>
</dbReference>
<evidence type="ECO:0000313" key="2">
    <source>
        <dbReference type="EMBL" id="KAK5775847.1"/>
    </source>
</evidence>
<proteinExistence type="predicted"/>
<name>A0ABR0MRG8_GOSAR</name>
<gene>
    <name evidence="2" type="ORF">PVK06_043799</name>
</gene>
<feature type="domain" description="DUF4283" evidence="1">
    <location>
        <begin position="102"/>
        <end position="159"/>
    </location>
</feature>
<dbReference type="Pfam" id="PF14111">
    <property type="entry name" value="DUF4283"/>
    <property type="match status" value="1"/>
</dbReference>
<keyword evidence="3" id="KW-1185">Reference proteome</keyword>
<protein>
    <recommendedName>
        <fullName evidence="1">DUF4283 domain-containing protein</fullName>
    </recommendedName>
</protein>
<organism evidence="2 3">
    <name type="scientific">Gossypium arboreum</name>
    <name type="common">Tree cotton</name>
    <name type="synonym">Gossypium nanking</name>
    <dbReference type="NCBI Taxonomy" id="29729"/>
    <lineage>
        <taxon>Eukaryota</taxon>
        <taxon>Viridiplantae</taxon>
        <taxon>Streptophyta</taxon>
        <taxon>Embryophyta</taxon>
        <taxon>Tracheophyta</taxon>
        <taxon>Spermatophyta</taxon>
        <taxon>Magnoliopsida</taxon>
        <taxon>eudicotyledons</taxon>
        <taxon>Gunneridae</taxon>
        <taxon>Pentapetalae</taxon>
        <taxon>rosids</taxon>
        <taxon>malvids</taxon>
        <taxon>Malvales</taxon>
        <taxon>Malvaceae</taxon>
        <taxon>Malvoideae</taxon>
        <taxon>Gossypium</taxon>
    </lineage>
</organism>
<evidence type="ECO:0000259" key="1">
    <source>
        <dbReference type="Pfam" id="PF14111"/>
    </source>
</evidence>
<accession>A0ABR0MRG8</accession>